<evidence type="ECO:0000313" key="4">
    <source>
        <dbReference type="Proteomes" id="UP000003919"/>
    </source>
</evidence>
<sequence length="420" mass="46726">MRTFKYIALLFLAILIWTAFIGLGFVEGFLLKGITSKDSPEGFIEATKERIAEEFVGNFAMILIENGEISEELTYSVDRPVNDQSIFPVASISKWITSFGVMKLVEQGKLDLDTPVDEYLSRWHLPKSDFDNSQVTVRRLLSHSSGLIDGLGYDGFPANEPIQTIEESLTKASDSGYSEGRAFIGYEPGSQYMYSGAGYTILQLLIEEISGQSFKEFMEQEVLKPLNMVHSTFEYQQNPSPQFVQIFKDDGTIRPMNKFTALAAAGLYTSTGDLAKFLIANISENRVLSQETIQSMAKAETFIGDIEVYGLGPHLYSQNDPNSKIIGHDGSGNNAINTAARIDLDSKSGIIILETGNRDMASILADEWMFWKAGIADFVVMQRNIPFLLTLLVIGYLLIISFGVLIIRKRNKFQKTASIS</sequence>
<keyword evidence="4" id="KW-1185">Reference proteome</keyword>
<evidence type="ECO:0000256" key="1">
    <source>
        <dbReference type="SAM" id="Phobius"/>
    </source>
</evidence>
<proteinExistence type="predicted"/>
<keyword evidence="1" id="KW-0472">Membrane</keyword>
<dbReference type="AlphaFoldDB" id="A3HW91"/>
<dbReference type="PANTHER" id="PTHR43283">
    <property type="entry name" value="BETA-LACTAMASE-RELATED"/>
    <property type="match status" value="1"/>
</dbReference>
<feature type="domain" description="Beta-lactamase-related" evidence="2">
    <location>
        <begin position="60"/>
        <end position="359"/>
    </location>
</feature>
<dbReference type="InterPro" id="IPR001466">
    <property type="entry name" value="Beta-lactam-related"/>
</dbReference>
<evidence type="ECO:0000259" key="2">
    <source>
        <dbReference type="Pfam" id="PF00144"/>
    </source>
</evidence>
<comment type="caution">
    <text evidence="3">The sequence shown here is derived from an EMBL/GenBank/DDBJ whole genome shotgun (WGS) entry which is preliminary data.</text>
</comment>
<reference evidence="3 4" key="1">
    <citation type="journal article" date="2011" name="J. Bacteriol.">
        <title>Complete genome sequence of Algoriphagus sp. PR1, bacterial prey of a colony-forming choanoflagellate.</title>
        <authorList>
            <person name="Alegado R.A."/>
            <person name="Ferriera S."/>
            <person name="Nusbaum C."/>
            <person name="Young S.K."/>
            <person name="Zeng Q."/>
            <person name="Imamovic A."/>
            <person name="Fairclough S.R."/>
            <person name="King N."/>
        </authorList>
    </citation>
    <scope>NUCLEOTIDE SEQUENCE [LARGE SCALE GENOMIC DNA]</scope>
    <source>
        <strain evidence="3 4">PR1</strain>
    </source>
</reference>
<dbReference type="Gene3D" id="3.40.710.10">
    <property type="entry name" value="DD-peptidase/beta-lactamase superfamily"/>
    <property type="match status" value="1"/>
</dbReference>
<dbReference type="InterPro" id="IPR012338">
    <property type="entry name" value="Beta-lactam/transpept-like"/>
</dbReference>
<dbReference type="STRING" id="388413.ALPR1_17548"/>
<evidence type="ECO:0000313" key="3">
    <source>
        <dbReference type="EMBL" id="EAZ80864.1"/>
    </source>
</evidence>
<dbReference type="RefSeq" id="WP_008202458.1">
    <property type="nucleotide sequence ID" value="NZ_CM001023.1"/>
</dbReference>
<dbReference type="SUPFAM" id="SSF56601">
    <property type="entry name" value="beta-lactamase/transpeptidase-like"/>
    <property type="match status" value="1"/>
</dbReference>
<accession>A3HW91</accession>
<dbReference type="Proteomes" id="UP000003919">
    <property type="component" value="Unassembled WGS sequence"/>
</dbReference>
<feature type="transmembrane region" description="Helical" evidence="1">
    <location>
        <begin position="385"/>
        <end position="407"/>
    </location>
</feature>
<dbReference type="EMBL" id="AAXU02000001">
    <property type="protein sequence ID" value="EAZ80864.1"/>
    <property type="molecule type" value="Genomic_DNA"/>
</dbReference>
<dbReference type="HOGENOM" id="CLU_020027_8_1_10"/>
<dbReference type="PANTHER" id="PTHR43283:SF18">
    <property type="match status" value="1"/>
</dbReference>
<dbReference type="InterPro" id="IPR050789">
    <property type="entry name" value="Diverse_Enzym_Activities"/>
</dbReference>
<dbReference type="Pfam" id="PF00144">
    <property type="entry name" value="Beta-lactamase"/>
    <property type="match status" value="1"/>
</dbReference>
<dbReference type="eggNOG" id="COG1680">
    <property type="taxonomic scope" value="Bacteria"/>
</dbReference>
<dbReference type="OrthoDB" id="9797709at2"/>
<gene>
    <name evidence="3" type="ORF">ALPR1_17548</name>
</gene>
<keyword evidence="1" id="KW-1133">Transmembrane helix</keyword>
<keyword evidence="1" id="KW-0812">Transmembrane</keyword>
<protein>
    <submittedName>
        <fullName evidence="3">Beta-lactamase</fullName>
    </submittedName>
</protein>
<name>A3HW91_9BACT</name>
<organism evidence="3 4">
    <name type="scientific">Algoriphagus machipongonensis</name>
    <dbReference type="NCBI Taxonomy" id="388413"/>
    <lineage>
        <taxon>Bacteria</taxon>
        <taxon>Pseudomonadati</taxon>
        <taxon>Bacteroidota</taxon>
        <taxon>Cytophagia</taxon>
        <taxon>Cytophagales</taxon>
        <taxon>Cyclobacteriaceae</taxon>
        <taxon>Algoriphagus</taxon>
    </lineage>
</organism>